<dbReference type="SUPFAM" id="SSF48726">
    <property type="entry name" value="Immunoglobulin"/>
    <property type="match status" value="1"/>
</dbReference>
<protein>
    <recommendedName>
        <fullName evidence="5">Ig-like domain-containing protein</fullName>
    </recommendedName>
</protein>
<evidence type="ECO:0000256" key="3">
    <source>
        <dbReference type="ARBA" id="ARBA00023319"/>
    </source>
</evidence>
<dbReference type="Pfam" id="PF13927">
    <property type="entry name" value="Ig_3"/>
    <property type="match status" value="1"/>
</dbReference>
<evidence type="ECO:0000256" key="2">
    <source>
        <dbReference type="ARBA" id="ARBA00023157"/>
    </source>
</evidence>
<sequence length="84" mass="9099">MIKGVVSNQKVPPDIDDAGTSGDITVREGENVTFTCSAVGRPEPRILWRREDGGHLVVQDGPHEAQKGNLMTKTLVAVKVAYEL</sequence>
<dbReference type="AlphaFoldDB" id="A0AAV8YR58"/>
<name>A0AAV8YR58_9CUCU</name>
<dbReference type="InterPro" id="IPR036179">
    <property type="entry name" value="Ig-like_dom_sf"/>
</dbReference>
<comment type="caution">
    <text evidence="6">The sequence shown here is derived from an EMBL/GenBank/DDBJ whole genome shotgun (WGS) entry which is preliminary data.</text>
</comment>
<evidence type="ECO:0000256" key="1">
    <source>
        <dbReference type="ARBA" id="ARBA00022737"/>
    </source>
</evidence>
<organism evidence="6 7">
    <name type="scientific">Aromia moschata</name>
    <dbReference type="NCBI Taxonomy" id="1265417"/>
    <lineage>
        <taxon>Eukaryota</taxon>
        <taxon>Metazoa</taxon>
        <taxon>Ecdysozoa</taxon>
        <taxon>Arthropoda</taxon>
        <taxon>Hexapoda</taxon>
        <taxon>Insecta</taxon>
        <taxon>Pterygota</taxon>
        <taxon>Neoptera</taxon>
        <taxon>Endopterygota</taxon>
        <taxon>Coleoptera</taxon>
        <taxon>Polyphaga</taxon>
        <taxon>Cucujiformia</taxon>
        <taxon>Chrysomeloidea</taxon>
        <taxon>Cerambycidae</taxon>
        <taxon>Cerambycinae</taxon>
        <taxon>Callichromatini</taxon>
        <taxon>Aromia</taxon>
    </lineage>
</organism>
<dbReference type="PANTHER" id="PTHR12231:SF105">
    <property type="entry name" value="LACHESIN-LIKE PROTEIN"/>
    <property type="match status" value="1"/>
</dbReference>
<evidence type="ECO:0000313" key="7">
    <source>
        <dbReference type="Proteomes" id="UP001162162"/>
    </source>
</evidence>
<dbReference type="EMBL" id="JAPWTK010000060">
    <property type="protein sequence ID" value="KAJ8953134.1"/>
    <property type="molecule type" value="Genomic_DNA"/>
</dbReference>
<dbReference type="PROSITE" id="PS50835">
    <property type="entry name" value="IG_LIKE"/>
    <property type="match status" value="1"/>
</dbReference>
<dbReference type="InterPro" id="IPR051170">
    <property type="entry name" value="Neural/epithelial_adhesion"/>
</dbReference>
<evidence type="ECO:0000256" key="4">
    <source>
        <dbReference type="SAM" id="MobiDB-lite"/>
    </source>
</evidence>
<reference evidence="6" key="1">
    <citation type="journal article" date="2023" name="Insect Mol. Biol.">
        <title>Genome sequencing provides insights into the evolution of gene families encoding plant cell wall-degrading enzymes in longhorned beetles.</title>
        <authorList>
            <person name="Shin N.R."/>
            <person name="Okamura Y."/>
            <person name="Kirsch R."/>
            <person name="Pauchet Y."/>
        </authorList>
    </citation>
    <scope>NUCLEOTIDE SEQUENCE</scope>
    <source>
        <strain evidence="6">AMC_N1</strain>
    </source>
</reference>
<gene>
    <name evidence="6" type="ORF">NQ318_017161</name>
</gene>
<evidence type="ECO:0000313" key="6">
    <source>
        <dbReference type="EMBL" id="KAJ8953134.1"/>
    </source>
</evidence>
<feature type="domain" description="Ig-like" evidence="5">
    <location>
        <begin position="13"/>
        <end position="51"/>
    </location>
</feature>
<dbReference type="Gene3D" id="2.60.40.10">
    <property type="entry name" value="Immunoglobulins"/>
    <property type="match status" value="1"/>
</dbReference>
<dbReference type="Proteomes" id="UP001162162">
    <property type="component" value="Unassembled WGS sequence"/>
</dbReference>
<keyword evidence="1" id="KW-0677">Repeat</keyword>
<accession>A0AAV8YR58</accession>
<proteinExistence type="predicted"/>
<keyword evidence="7" id="KW-1185">Reference proteome</keyword>
<evidence type="ECO:0000259" key="5">
    <source>
        <dbReference type="PROSITE" id="PS50835"/>
    </source>
</evidence>
<feature type="compositionally biased region" description="Polar residues" evidence="4">
    <location>
        <begin position="1"/>
        <end position="10"/>
    </location>
</feature>
<dbReference type="InterPro" id="IPR013783">
    <property type="entry name" value="Ig-like_fold"/>
</dbReference>
<feature type="region of interest" description="Disordered" evidence="4">
    <location>
        <begin position="1"/>
        <end position="24"/>
    </location>
</feature>
<dbReference type="GO" id="GO:0043005">
    <property type="term" value="C:neuron projection"/>
    <property type="evidence" value="ECO:0007669"/>
    <property type="project" value="TreeGrafter"/>
</dbReference>
<keyword evidence="3" id="KW-0393">Immunoglobulin domain</keyword>
<keyword evidence="2" id="KW-1015">Disulfide bond</keyword>
<dbReference type="PANTHER" id="PTHR12231">
    <property type="entry name" value="CTX-RELATED TYPE I TRANSMEMBRANE PROTEIN"/>
    <property type="match status" value="1"/>
</dbReference>
<dbReference type="InterPro" id="IPR007110">
    <property type="entry name" value="Ig-like_dom"/>
</dbReference>